<accession>A0A4Y2FS43</accession>
<evidence type="ECO:0000313" key="1">
    <source>
        <dbReference type="EMBL" id="GBM44352.1"/>
    </source>
</evidence>
<proteinExistence type="predicted"/>
<organism evidence="1 3">
    <name type="scientific">Araneus ventricosus</name>
    <name type="common">Orbweaver spider</name>
    <name type="synonym">Epeira ventricosa</name>
    <dbReference type="NCBI Taxonomy" id="182803"/>
    <lineage>
        <taxon>Eukaryota</taxon>
        <taxon>Metazoa</taxon>
        <taxon>Ecdysozoa</taxon>
        <taxon>Arthropoda</taxon>
        <taxon>Chelicerata</taxon>
        <taxon>Arachnida</taxon>
        <taxon>Araneae</taxon>
        <taxon>Araneomorphae</taxon>
        <taxon>Entelegynae</taxon>
        <taxon>Araneoidea</taxon>
        <taxon>Araneidae</taxon>
        <taxon>Araneus</taxon>
    </lineage>
</organism>
<dbReference type="AlphaFoldDB" id="A0A4Y2FS43"/>
<protein>
    <recommendedName>
        <fullName evidence="4">CRAL-TRIO domain-containing protein</fullName>
    </recommendedName>
</protein>
<dbReference type="SUPFAM" id="SSF52087">
    <property type="entry name" value="CRAL/TRIO domain"/>
    <property type="match status" value="1"/>
</dbReference>
<sequence>MLSWSLQRSPLHQWIYSYESCVDRNETFSFGKDETKSKYQKQIVIFQSEPEDLLNHFPAYVLPSNYGGSLNDYHNGDLLRKLNREHGNFPIGGRPNYF</sequence>
<evidence type="ECO:0008006" key="4">
    <source>
        <dbReference type="Google" id="ProtNLM"/>
    </source>
</evidence>
<reference evidence="1 3" key="1">
    <citation type="journal article" date="2019" name="Sci. Rep.">
        <title>Orb-weaving spider Araneus ventricosus genome elucidates the spidroin gene catalogue.</title>
        <authorList>
            <person name="Kono N."/>
            <person name="Nakamura H."/>
            <person name="Ohtoshi R."/>
            <person name="Moran D.A.P."/>
            <person name="Shinohara A."/>
            <person name="Yoshida Y."/>
            <person name="Fujiwara M."/>
            <person name="Mori M."/>
            <person name="Tomita M."/>
            <person name="Arakawa K."/>
        </authorList>
    </citation>
    <scope>NUCLEOTIDE SEQUENCE [LARGE SCALE GENOMIC DNA]</scope>
</reference>
<name>A0A4Y2FS43_ARAVE</name>
<evidence type="ECO:0000313" key="2">
    <source>
        <dbReference type="EMBL" id="GBM44386.1"/>
    </source>
</evidence>
<dbReference type="InterPro" id="IPR036865">
    <property type="entry name" value="CRAL-TRIO_dom_sf"/>
</dbReference>
<dbReference type="OrthoDB" id="6424191at2759"/>
<dbReference type="EMBL" id="BGPR01097111">
    <property type="protein sequence ID" value="GBM44352.1"/>
    <property type="molecule type" value="Genomic_DNA"/>
</dbReference>
<evidence type="ECO:0000313" key="3">
    <source>
        <dbReference type="Proteomes" id="UP000499080"/>
    </source>
</evidence>
<gene>
    <name evidence="2" type="ORF">AVEN_140500_1</name>
    <name evidence="1" type="ORF">AVEN_245151_1</name>
</gene>
<keyword evidence="3" id="KW-1185">Reference proteome</keyword>
<dbReference type="Proteomes" id="UP000499080">
    <property type="component" value="Unassembled WGS sequence"/>
</dbReference>
<dbReference type="EMBL" id="BGPR01097121">
    <property type="protein sequence ID" value="GBM44386.1"/>
    <property type="molecule type" value="Genomic_DNA"/>
</dbReference>
<comment type="caution">
    <text evidence="1">The sequence shown here is derived from an EMBL/GenBank/DDBJ whole genome shotgun (WGS) entry which is preliminary data.</text>
</comment>